<keyword evidence="7" id="KW-0813">Transport</keyword>
<feature type="transmembrane region" description="Helical" evidence="7">
    <location>
        <begin position="69"/>
        <end position="90"/>
    </location>
</feature>
<comment type="similarity">
    <text evidence="7">Belongs to the NhaA Na(+)/H(+) (TC 2.A.33) antiporter family.</text>
</comment>
<protein>
    <recommendedName>
        <fullName evidence="7">Na(+)/H(+) antiporter NhaA</fullName>
    </recommendedName>
    <alternativeName>
        <fullName evidence="7">Sodium/proton antiporter NhaA</fullName>
    </alternativeName>
</protein>
<keyword evidence="4 7" id="KW-1133">Transmembrane helix</keyword>
<feature type="transmembrane region" description="Helical" evidence="7">
    <location>
        <begin position="307"/>
        <end position="331"/>
    </location>
</feature>
<keyword evidence="3 7" id="KW-0812">Transmembrane</keyword>
<feature type="transmembrane region" description="Helical" evidence="7">
    <location>
        <begin position="141"/>
        <end position="159"/>
    </location>
</feature>
<keyword evidence="6 7" id="KW-0739">Sodium transport</keyword>
<feature type="transmembrane region" description="Helical" evidence="7">
    <location>
        <begin position="111"/>
        <end position="129"/>
    </location>
</feature>
<proteinExistence type="inferred from homology"/>
<dbReference type="GO" id="GO:0006885">
    <property type="term" value="P:regulation of pH"/>
    <property type="evidence" value="ECO:0007669"/>
    <property type="project" value="UniProtKB-UniRule"/>
</dbReference>
<feature type="transmembrane region" description="Helical" evidence="7">
    <location>
        <begin position="224"/>
        <end position="254"/>
    </location>
</feature>
<keyword evidence="7" id="KW-0915">Sodium</keyword>
<keyword evidence="7" id="KW-0050">Antiport</keyword>
<feature type="transmembrane region" description="Helical" evidence="7">
    <location>
        <begin position="274"/>
        <end position="295"/>
    </location>
</feature>
<dbReference type="NCBIfam" id="TIGR00773">
    <property type="entry name" value="NhaA"/>
    <property type="match status" value="1"/>
</dbReference>
<organism evidence="8">
    <name type="scientific">Pseudomonas putida</name>
    <name type="common">Arthrobacter siderocapsulatus</name>
    <dbReference type="NCBI Taxonomy" id="303"/>
    <lineage>
        <taxon>Bacteria</taxon>
        <taxon>Pseudomonadati</taxon>
        <taxon>Pseudomonadota</taxon>
        <taxon>Gammaproteobacteria</taxon>
        <taxon>Pseudomonadales</taxon>
        <taxon>Pseudomonadaceae</taxon>
        <taxon>Pseudomonas</taxon>
    </lineage>
</organism>
<dbReference type="InterPro" id="IPR023171">
    <property type="entry name" value="Na/H_antiporter_dom_sf"/>
</dbReference>
<dbReference type="PANTHER" id="PTHR30341">
    <property type="entry name" value="SODIUM ION/PROTON ANTIPORTER NHAA-RELATED"/>
    <property type="match status" value="1"/>
</dbReference>
<feature type="transmembrane region" description="Helical" evidence="7">
    <location>
        <begin position="28"/>
        <end position="49"/>
    </location>
</feature>
<feature type="transmembrane region" description="Helical" evidence="7">
    <location>
        <begin position="343"/>
        <end position="369"/>
    </location>
</feature>
<evidence type="ECO:0000256" key="1">
    <source>
        <dbReference type="ARBA" id="ARBA00004429"/>
    </source>
</evidence>
<evidence type="ECO:0000256" key="6">
    <source>
        <dbReference type="ARBA" id="ARBA00023201"/>
    </source>
</evidence>
<accession>A0A1B2F6D7</accession>
<dbReference type="AlphaFoldDB" id="A0A1B2F6D7"/>
<evidence type="ECO:0000256" key="5">
    <source>
        <dbReference type="ARBA" id="ARBA00023136"/>
    </source>
</evidence>
<reference evidence="8" key="1">
    <citation type="submission" date="2016-07" db="EMBL/GenBank/DDBJ databases">
        <title>New class B carbapenemase carried by novel plasmid in Pseudomonas putida enviromental strain in eastern Amazonia.</title>
        <authorList>
            <person name="Souza C.O."/>
            <person name="Lima K.V."/>
            <person name="Brasiliense D.M."/>
            <person name="Perez-Chaparro P.J."/>
            <person name="Mamizuka E.M."/>
            <person name="Lima M.O."/>
            <person name="Lima L.N."/>
            <person name="McCulloch J.A."/>
        </authorList>
    </citation>
    <scope>NUCLEOTIDE SEQUENCE [LARGE SCALE GENOMIC DNA]</scope>
    <source>
        <strain evidence="8">IEC33019</strain>
    </source>
</reference>
<evidence type="ECO:0000313" key="8">
    <source>
        <dbReference type="EMBL" id="ANY87777.1"/>
    </source>
</evidence>
<dbReference type="Gene3D" id="1.20.1530.10">
    <property type="entry name" value="Na+/H+ antiporter like domain"/>
    <property type="match status" value="1"/>
</dbReference>
<dbReference type="Pfam" id="PF06965">
    <property type="entry name" value="Na_H_antiport_1"/>
    <property type="match status" value="1"/>
</dbReference>
<keyword evidence="2 7" id="KW-1003">Cell membrane</keyword>
<keyword evidence="5 7" id="KW-0472">Membrane</keyword>
<dbReference type="EMBL" id="CP016634">
    <property type="protein sequence ID" value="ANY87777.1"/>
    <property type="molecule type" value="Genomic_DNA"/>
</dbReference>
<dbReference type="PANTHER" id="PTHR30341:SF0">
    <property type="entry name" value="NA(+)_H(+) ANTIPORTER NHAA"/>
    <property type="match status" value="1"/>
</dbReference>
<dbReference type="NCBIfam" id="NF007111">
    <property type="entry name" value="PRK09560.1"/>
    <property type="match status" value="1"/>
</dbReference>
<comment type="catalytic activity">
    <reaction evidence="7">
        <text>Na(+)(in) + 2 H(+)(out) = Na(+)(out) + 2 H(+)(in)</text>
        <dbReference type="Rhea" id="RHEA:29251"/>
        <dbReference type="ChEBI" id="CHEBI:15378"/>
        <dbReference type="ChEBI" id="CHEBI:29101"/>
    </reaction>
</comment>
<feature type="transmembrane region" description="Helical" evidence="7">
    <location>
        <begin position="381"/>
        <end position="401"/>
    </location>
</feature>
<evidence type="ECO:0000256" key="2">
    <source>
        <dbReference type="ARBA" id="ARBA00022475"/>
    </source>
</evidence>
<evidence type="ECO:0000256" key="3">
    <source>
        <dbReference type="ARBA" id="ARBA00022692"/>
    </source>
</evidence>
<dbReference type="GO" id="GO:0005886">
    <property type="term" value="C:plasma membrane"/>
    <property type="evidence" value="ECO:0007669"/>
    <property type="project" value="UniProtKB-SubCell"/>
</dbReference>
<dbReference type="InterPro" id="IPR004670">
    <property type="entry name" value="NhaA"/>
</dbReference>
<dbReference type="HAMAP" id="MF_01844">
    <property type="entry name" value="NhaA"/>
    <property type="match status" value="1"/>
</dbReference>
<feature type="transmembrane region" description="Helical" evidence="7">
    <location>
        <begin position="196"/>
        <end position="212"/>
    </location>
</feature>
<evidence type="ECO:0000256" key="4">
    <source>
        <dbReference type="ARBA" id="ARBA00022989"/>
    </source>
</evidence>
<name>A0A1B2F6D7_PSEPU</name>
<comment type="subcellular location">
    <subcellularLocation>
        <location evidence="1">Cell inner membrane</location>
        <topology evidence="1">Multi-pass membrane protein</topology>
    </subcellularLocation>
    <subcellularLocation>
        <location evidence="7">Cell membrane</location>
        <topology evidence="7">Multi-pass membrane protein</topology>
    </subcellularLocation>
</comment>
<gene>
    <name evidence="8" type="primary">nhaA_2</name>
    <name evidence="7" type="synonym">nhaA</name>
    <name evidence="8" type="ORF">IEC33019_2223</name>
</gene>
<dbReference type="NCBIfam" id="NF007112">
    <property type="entry name" value="PRK09561.1"/>
    <property type="match status" value="1"/>
</dbReference>
<sequence length="406" mass="42451">MNEDSRMNAPVPTLARPSMMQRLLTSEAAGGVLLMITAALAIFLANSPWASAYQHLLHLPVGPTLSDKLGPMTVHLWINDGLMAVFFLLVGLEIKRELVDGRLATWEQRRLPALPALMGMAVPALIYLAVSRSEPGLASGWAIPAATDIAFAVGALALLGRHAPLSLKVMLVSVAIIDDMGAVAIIALFYTSSISLLALAAAGGIIVVLLAFNRLRVVSLWPYLLGVAALWYVTLLSGVHATIAGVVGALLIPYSAGRGKQASVSPLLTLEHALAPWVAFLIVPAFGFANAGVAFSHLSLSDVFAPLPLAIALGLLLGKQLGVFAGVLLAVKTGLAAKPRGASWLQIYGVAMLCGIGFTMSLFIGELAFPGQPERIDEAKIGILLGSLVSALIACAILRFAPKPKA</sequence>
<comment type="function">
    <text evidence="7">Na(+)/H(+) antiporter that extrudes sodium in exchange for external protons.</text>
</comment>
<keyword evidence="7" id="KW-0406">Ion transport</keyword>
<evidence type="ECO:0000256" key="7">
    <source>
        <dbReference type="HAMAP-Rule" id="MF_01844"/>
    </source>
</evidence>
<dbReference type="GO" id="GO:0015385">
    <property type="term" value="F:sodium:proton antiporter activity"/>
    <property type="evidence" value="ECO:0007669"/>
    <property type="project" value="UniProtKB-UniRule"/>
</dbReference>